<evidence type="ECO:0000313" key="3">
    <source>
        <dbReference type="Proteomes" id="UP001595766"/>
    </source>
</evidence>
<dbReference type="RefSeq" id="WP_241292539.1">
    <property type="nucleotide sequence ID" value="NZ_JAKZGR010000003.1"/>
</dbReference>
<accession>A0ABV8EI31</accession>
<gene>
    <name evidence="2" type="ORF">ACFOUP_01615</name>
</gene>
<protein>
    <submittedName>
        <fullName evidence="2">Uncharacterized protein</fullName>
    </submittedName>
</protein>
<comment type="caution">
    <text evidence="2">The sequence shown here is derived from an EMBL/GenBank/DDBJ whole genome shotgun (WGS) entry which is preliminary data.</text>
</comment>
<reference evidence="3" key="1">
    <citation type="journal article" date="2019" name="Int. J. Syst. Evol. Microbiol.">
        <title>The Global Catalogue of Microorganisms (GCM) 10K type strain sequencing project: providing services to taxonomists for standard genome sequencing and annotation.</title>
        <authorList>
            <consortium name="The Broad Institute Genomics Platform"/>
            <consortium name="The Broad Institute Genome Sequencing Center for Infectious Disease"/>
            <person name="Wu L."/>
            <person name="Ma J."/>
        </authorList>
    </citation>
    <scope>NUCLEOTIDE SEQUENCE [LARGE SCALE GENOMIC DNA]</scope>
    <source>
        <strain evidence="3">CECT 8551</strain>
    </source>
</reference>
<keyword evidence="1" id="KW-0812">Transmembrane</keyword>
<evidence type="ECO:0000313" key="2">
    <source>
        <dbReference type="EMBL" id="MFC3975063.1"/>
    </source>
</evidence>
<proteinExistence type="predicted"/>
<organism evidence="2 3">
    <name type="scientific">Belliella kenyensis</name>
    <dbReference type="NCBI Taxonomy" id="1472724"/>
    <lineage>
        <taxon>Bacteria</taxon>
        <taxon>Pseudomonadati</taxon>
        <taxon>Bacteroidota</taxon>
        <taxon>Cytophagia</taxon>
        <taxon>Cytophagales</taxon>
        <taxon>Cyclobacteriaceae</taxon>
        <taxon>Belliella</taxon>
    </lineage>
</organism>
<keyword evidence="1" id="KW-1133">Transmembrane helix</keyword>
<dbReference type="Proteomes" id="UP001595766">
    <property type="component" value="Unassembled WGS sequence"/>
</dbReference>
<feature type="transmembrane region" description="Helical" evidence="1">
    <location>
        <begin position="6"/>
        <end position="25"/>
    </location>
</feature>
<keyword evidence="1" id="KW-0472">Membrane</keyword>
<name>A0ABV8EI31_9BACT</name>
<keyword evidence="3" id="KW-1185">Reference proteome</keyword>
<dbReference type="EMBL" id="JBHSAV010000003">
    <property type="protein sequence ID" value="MFC3975063.1"/>
    <property type="molecule type" value="Genomic_DNA"/>
</dbReference>
<sequence length="172" mass="19945">MFDIDILTICIAIVLLVTFAVPFYINHLKVKKEKQKSENQLDKLIKAAGLRINTSQQWRRRYFIGLDDTHGKLVYIRDLQNPEPLILDLHGIKKVKAIEISSSRGTGKNSRKIIDELYIELFSHRGEQVATLEFYHGDIFSDLVGEPVILREWEHYISASLKINQEKKEIIV</sequence>
<evidence type="ECO:0000256" key="1">
    <source>
        <dbReference type="SAM" id="Phobius"/>
    </source>
</evidence>